<evidence type="ECO:0000256" key="1">
    <source>
        <dbReference type="SAM" id="SignalP"/>
    </source>
</evidence>
<feature type="chain" id="PRO_5040904470" description="Secreted protein" evidence="1">
    <location>
        <begin position="32"/>
        <end position="110"/>
    </location>
</feature>
<evidence type="ECO:0000313" key="3">
    <source>
        <dbReference type="Proteomes" id="UP001144096"/>
    </source>
</evidence>
<dbReference type="AlphaFoldDB" id="A0A9X2SN98"/>
<proteinExistence type="predicted"/>
<gene>
    <name evidence="2" type="ORF">M8542_33780</name>
</gene>
<keyword evidence="3" id="KW-1185">Reference proteome</keyword>
<dbReference type="RefSeq" id="WP_257924373.1">
    <property type="nucleotide sequence ID" value="NZ_JAMXQV010000021.1"/>
</dbReference>
<accession>A0A9X2SN98</accession>
<organism evidence="2 3">
    <name type="scientific">Amycolatopsis iheyensis</name>
    <dbReference type="NCBI Taxonomy" id="2945988"/>
    <lineage>
        <taxon>Bacteria</taxon>
        <taxon>Bacillati</taxon>
        <taxon>Actinomycetota</taxon>
        <taxon>Actinomycetes</taxon>
        <taxon>Pseudonocardiales</taxon>
        <taxon>Pseudonocardiaceae</taxon>
        <taxon>Amycolatopsis</taxon>
    </lineage>
</organism>
<sequence length="110" mass="11996">METRFRPFIGVVAAVAATIGFSVTAATPASAAVSYCAASGSCPVFAGPDSGYYYADIPKFTATQMICWTDAQWYSVNYSSNRWFKVSTPYTSTTWMHSSEVYNQISVSHC</sequence>
<reference evidence="2" key="1">
    <citation type="submission" date="2022-06" db="EMBL/GenBank/DDBJ databases">
        <title>Amycolatopsis iheyaensis sp. nov., a new species of the genus Amycolatopsis isolated from soil in Iheya island, Japan.</title>
        <authorList>
            <person name="Ngamcharungchit C."/>
            <person name="Kanto H."/>
            <person name="Take A."/>
            <person name="Intra B."/>
            <person name="Matsumoto A."/>
            <person name="Panbangred W."/>
            <person name="Inahashi Y."/>
        </authorList>
    </citation>
    <scope>NUCLEOTIDE SEQUENCE</scope>
    <source>
        <strain evidence="2">OK19-0408</strain>
    </source>
</reference>
<feature type="signal peptide" evidence="1">
    <location>
        <begin position="1"/>
        <end position="31"/>
    </location>
</feature>
<evidence type="ECO:0000313" key="2">
    <source>
        <dbReference type="EMBL" id="MCR6487808.1"/>
    </source>
</evidence>
<name>A0A9X2SN98_9PSEU</name>
<dbReference type="Proteomes" id="UP001144096">
    <property type="component" value="Unassembled WGS sequence"/>
</dbReference>
<protein>
    <recommendedName>
        <fullName evidence="4">Secreted protein</fullName>
    </recommendedName>
</protein>
<evidence type="ECO:0008006" key="4">
    <source>
        <dbReference type="Google" id="ProtNLM"/>
    </source>
</evidence>
<dbReference type="EMBL" id="JAMXQV010000021">
    <property type="protein sequence ID" value="MCR6487808.1"/>
    <property type="molecule type" value="Genomic_DNA"/>
</dbReference>
<keyword evidence="1" id="KW-0732">Signal</keyword>
<comment type="caution">
    <text evidence="2">The sequence shown here is derived from an EMBL/GenBank/DDBJ whole genome shotgun (WGS) entry which is preliminary data.</text>
</comment>